<dbReference type="Proteomes" id="UP000261600">
    <property type="component" value="Unplaced"/>
</dbReference>
<dbReference type="PANTHER" id="PTHR22803">
    <property type="entry name" value="MANNOSE, PHOSPHOLIPASE, LECTIN RECEPTOR RELATED"/>
    <property type="match status" value="1"/>
</dbReference>
<reference evidence="2" key="2">
    <citation type="submission" date="2025-09" db="UniProtKB">
        <authorList>
            <consortium name="Ensembl"/>
        </authorList>
    </citation>
    <scope>IDENTIFICATION</scope>
</reference>
<dbReference type="AlphaFoldDB" id="A0A3Q3K647"/>
<feature type="domain" description="C-type lectin" evidence="1">
    <location>
        <begin position="37"/>
        <end position="131"/>
    </location>
</feature>
<dbReference type="InterPro" id="IPR016187">
    <property type="entry name" value="CTDL_fold"/>
</dbReference>
<evidence type="ECO:0000259" key="1">
    <source>
        <dbReference type="PROSITE" id="PS50041"/>
    </source>
</evidence>
<name>A0A3Q3K647_MONAL</name>
<dbReference type="InterPro" id="IPR001304">
    <property type="entry name" value="C-type_lectin-like"/>
</dbReference>
<dbReference type="SUPFAM" id="SSF56436">
    <property type="entry name" value="C-type lectin-like"/>
    <property type="match status" value="1"/>
</dbReference>
<dbReference type="InterPro" id="IPR016186">
    <property type="entry name" value="C-type_lectin-like/link_sf"/>
</dbReference>
<sequence length="149" mass="16208">MAFVSALHSNSTLLLPVLISSLFLLSWLHTLLHQVACVAVGGNLASIHTEDHYNFVKGLIKTSAGTNKQTWVGGTDAEGVWLWSDGSNFDFTFWGPRQPDNAGRSEDCMALVNKGVANDMPCTQKKSYICGRGLCGRRTPASDGRFFSI</sequence>
<proteinExistence type="predicted"/>
<dbReference type="Gene3D" id="3.10.100.10">
    <property type="entry name" value="Mannose-Binding Protein A, subunit A"/>
    <property type="match status" value="1"/>
</dbReference>
<dbReference type="PROSITE" id="PS50041">
    <property type="entry name" value="C_TYPE_LECTIN_2"/>
    <property type="match status" value="1"/>
</dbReference>
<reference evidence="2" key="1">
    <citation type="submission" date="2025-08" db="UniProtKB">
        <authorList>
            <consortium name="Ensembl"/>
        </authorList>
    </citation>
    <scope>IDENTIFICATION</scope>
</reference>
<keyword evidence="3" id="KW-1185">Reference proteome</keyword>
<evidence type="ECO:0000313" key="2">
    <source>
        <dbReference type="Ensembl" id="ENSMALP00000023772.1"/>
    </source>
</evidence>
<evidence type="ECO:0000313" key="3">
    <source>
        <dbReference type="Proteomes" id="UP000261600"/>
    </source>
</evidence>
<accession>A0A3Q3K647</accession>
<protein>
    <recommendedName>
        <fullName evidence="1">C-type lectin domain-containing protein</fullName>
    </recommendedName>
</protein>
<dbReference type="Pfam" id="PF00059">
    <property type="entry name" value="Lectin_C"/>
    <property type="match status" value="1"/>
</dbReference>
<dbReference type="InterPro" id="IPR050111">
    <property type="entry name" value="C-type_lectin/snaclec_domain"/>
</dbReference>
<organism evidence="2 3">
    <name type="scientific">Monopterus albus</name>
    <name type="common">Swamp eel</name>
    <dbReference type="NCBI Taxonomy" id="43700"/>
    <lineage>
        <taxon>Eukaryota</taxon>
        <taxon>Metazoa</taxon>
        <taxon>Chordata</taxon>
        <taxon>Craniata</taxon>
        <taxon>Vertebrata</taxon>
        <taxon>Euteleostomi</taxon>
        <taxon>Actinopterygii</taxon>
        <taxon>Neopterygii</taxon>
        <taxon>Teleostei</taxon>
        <taxon>Neoteleostei</taxon>
        <taxon>Acanthomorphata</taxon>
        <taxon>Anabantaria</taxon>
        <taxon>Synbranchiformes</taxon>
        <taxon>Synbranchidae</taxon>
        <taxon>Monopterus</taxon>
    </lineage>
</organism>
<dbReference type="SMART" id="SM00034">
    <property type="entry name" value="CLECT"/>
    <property type="match status" value="1"/>
</dbReference>
<dbReference type="Ensembl" id="ENSMALT00000024223.1">
    <property type="protein sequence ID" value="ENSMALP00000023772.1"/>
    <property type="gene ID" value="ENSMALG00000016575.1"/>
</dbReference>